<reference evidence="2 3" key="1">
    <citation type="journal article" date="2019" name="Commun. Biol.">
        <title>The bagworm genome reveals a unique fibroin gene that provides high tensile strength.</title>
        <authorList>
            <person name="Kono N."/>
            <person name="Nakamura H."/>
            <person name="Ohtoshi R."/>
            <person name="Tomita M."/>
            <person name="Numata K."/>
            <person name="Arakawa K."/>
        </authorList>
    </citation>
    <scope>NUCLEOTIDE SEQUENCE [LARGE SCALE GENOMIC DNA]</scope>
</reference>
<dbReference type="EMBL" id="BGZK01000050">
    <property type="protein sequence ID" value="GBP12211.1"/>
    <property type="molecule type" value="Genomic_DNA"/>
</dbReference>
<dbReference type="Proteomes" id="UP000299102">
    <property type="component" value="Unassembled WGS sequence"/>
</dbReference>
<feature type="region of interest" description="Disordered" evidence="1">
    <location>
        <begin position="18"/>
        <end position="48"/>
    </location>
</feature>
<evidence type="ECO:0000313" key="2">
    <source>
        <dbReference type="EMBL" id="GBP12211.1"/>
    </source>
</evidence>
<dbReference type="AlphaFoldDB" id="A0A4C1TFX8"/>
<dbReference type="OrthoDB" id="49016at2759"/>
<sequence length="103" mass="11674">MRQHDKLETVLRHFLVEDRGVDGSVSDPNSREQRSSARSRKSCDESENYAKVQLPMSRQPLSRACSRTPTAGSFPLAARLNFILKRTYARRRAPAPPRAGYKS</sequence>
<gene>
    <name evidence="2" type="ORF">EVAR_6388_1</name>
</gene>
<evidence type="ECO:0000313" key="3">
    <source>
        <dbReference type="Proteomes" id="UP000299102"/>
    </source>
</evidence>
<name>A0A4C1TFX8_EUMVA</name>
<comment type="caution">
    <text evidence="2">The sequence shown here is derived from an EMBL/GenBank/DDBJ whole genome shotgun (WGS) entry which is preliminary data.</text>
</comment>
<keyword evidence="3" id="KW-1185">Reference proteome</keyword>
<proteinExistence type="predicted"/>
<organism evidence="2 3">
    <name type="scientific">Eumeta variegata</name>
    <name type="common">Bagworm moth</name>
    <name type="synonym">Eumeta japonica</name>
    <dbReference type="NCBI Taxonomy" id="151549"/>
    <lineage>
        <taxon>Eukaryota</taxon>
        <taxon>Metazoa</taxon>
        <taxon>Ecdysozoa</taxon>
        <taxon>Arthropoda</taxon>
        <taxon>Hexapoda</taxon>
        <taxon>Insecta</taxon>
        <taxon>Pterygota</taxon>
        <taxon>Neoptera</taxon>
        <taxon>Endopterygota</taxon>
        <taxon>Lepidoptera</taxon>
        <taxon>Glossata</taxon>
        <taxon>Ditrysia</taxon>
        <taxon>Tineoidea</taxon>
        <taxon>Psychidae</taxon>
        <taxon>Oiketicinae</taxon>
        <taxon>Eumeta</taxon>
    </lineage>
</organism>
<accession>A0A4C1TFX8</accession>
<evidence type="ECO:0000256" key="1">
    <source>
        <dbReference type="SAM" id="MobiDB-lite"/>
    </source>
</evidence>
<protein>
    <submittedName>
        <fullName evidence="2">Uncharacterized protein</fullName>
    </submittedName>
</protein>